<dbReference type="OrthoDB" id="1349797at2"/>
<evidence type="ECO:0000313" key="2">
    <source>
        <dbReference type="Proteomes" id="UP000198131"/>
    </source>
</evidence>
<dbReference type="EMBL" id="FYEW01000001">
    <property type="protein sequence ID" value="SNC66775.1"/>
    <property type="molecule type" value="Genomic_DNA"/>
</dbReference>
<sequence length="211" mass="24648">MKKIQLFSLIKIGDRKFMENLYYNGTIYMNHVSEFVKIEDGNVRGDKHEHLDEQQEINNIVISLKGEDVLRADIGKLQVWNEEPIGNIYSMYMLETVENVEDLIIDSKCKQFGDTAVIILKVDEFYDRVKSNIENKGLKVYSGPVDYIDTNTFFGKWSLFKKPLEYKYQSEFRFVVKRNEISPLVINIGSLKDIAVIIESDKIDQLRFSKK</sequence>
<dbReference type="AlphaFoldDB" id="A0A212TLC0"/>
<reference evidence="2" key="1">
    <citation type="submission" date="2017-06" db="EMBL/GenBank/DDBJ databases">
        <authorList>
            <person name="Varghese N."/>
            <person name="Submissions S."/>
        </authorList>
    </citation>
    <scope>NUCLEOTIDE SEQUENCE [LARGE SCALE GENOMIC DNA]</scope>
    <source>
        <strain evidence="2">DSM 11116</strain>
    </source>
</reference>
<dbReference type="Proteomes" id="UP000198131">
    <property type="component" value="Unassembled WGS sequence"/>
</dbReference>
<name>A0A212TLC0_9BACT</name>
<organism evidence="1 2">
    <name type="scientific">Hymenobacter gelipurpurascens</name>
    <dbReference type="NCBI Taxonomy" id="89968"/>
    <lineage>
        <taxon>Bacteria</taxon>
        <taxon>Pseudomonadati</taxon>
        <taxon>Bacteroidota</taxon>
        <taxon>Cytophagia</taxon>
        <taxon>Cytophagales</taxon>
        <taxon>Hymenobacteraceae</taxon>
        <taxon>Hymenobacter</taxon>
    </lineage>
</organism>
<gene>
    <name evidence="1" type="ORF">SAMN06265337_1725</name>
</gene>
<accession>A0A212TLC0</accession>
<keyword evidence="2" id="KW-1185">Reference proteome</keyword>
<dbReference type="RefSeq" id="WP_088842965.1">
    <property type="nucleotide sequence ID" value="NZ_FYEW01000001.1"/>
</dbReference>
<protein>
    <submittedName>
        <fullName evidence="1">Uncharacterized protein</fullName>
    </submittedName>
</protein>
<evidence type="ECO:0000313" key="1">
    <source>
        <dbReference type="EMBL" id="SNC66775.1"/>
    </source>
</evidence>
<proteinExistence type="predicted"/>